<gene>
    <name evidence="1" type="ORF">UFOVP366_15</name>
</gene>
<dbReference type="EMBL" id="LR798308">
    <property type="protein sequence ID" value="CAB5222631.1"/>
    <property type="molecule type" value="Genomic_DNA"/>
</dbReference>
<sequence length="104" mass="10773">MAASVSITTGPEVPGSRKEVVGVITFDSSYATGGEAVTLAQLGLSRLDYLIVTAGIGYLPTWDGSLTTPKVLLYRQTAATSAFIEVPSTTDMSATTVRFLAIGA</sequence>
<organism evidence="1">
    <name type="scientific">uncultured Caudovirales phage</name>
    <dbReference type="NCBI Taxonomy" id="2100421"/>
    <lineage>
        <taxon>Viruses</taxon>
        <taxon>Duplodnaviria</taxon>
        <taxon>Heunggongvirae</taxon>
        <taxon>Uroviricota</taxon>
        <taxon>Caudoviricetes</taxon>
        <taxon>Peduoviridae</taxon>
        <taxon>Maltschvirus</taxon>
        <taxon>Maltschvirus maltsch</taxon>
    </lineage>
</organism>
<name>A0A6J7WXC6_9CAUD</name>
<reference evidence="1" key="1">
    <citation type="submission" date="2020-05" db="EMBL/GenBank/DDBJ databases">
        <authorList>
            <person name="Chiriac C."/>
            <person name="Salcher M."/>
            <person name="Ghai R."/>
            <person name="Kavagutti S V."/>
        </authorList>
    </citation>
    <scope>NUCLEOTIDE SEQUENCE</scope>
</reference>
<accession>A0A6J7WXC6</accession>
<protein>
    <submittedName>
        <fullName evidence="1">Uncharacterized protein</fullName>
    </submittedName>
</protein>
<evidence type="ECO:0000313" key="1">
    <source>
        <dbReference type="EMBL" id="CAB5222631.1"/>
    </source>
</evidence>
<proteinExistence type="predicted"/>